<dbReference type="Gene3D" id="3.40.50.450">
    <property type="match status" value="1"/>
</dbReference>
<proteinExistence type="predicted"/>
<dbReference type="KEGG" id="ruv:EC9_39260"/>
<gene>
    <name evidence="1" type="ORF">EC9_39260</name>
</gene>
<dbReference type="Pfam" id="PF12694">
    <property type="entry name" value="cpYpsA"/>
    <property type="match status" value="1"/>
</dbReference>
<accession>A0A517M4D6</accession>
<dbReference type="RefSeq" id="WP_145347618.1">
    <property type="nucleotide sequence ID" value="NZ_CP036261.1"/>
</dbReference>
<sequence length="160" mass="17601">MTQAVFSHVPQRIVSGGQTGVDRGALDAAIALGIPHGGWCPRGRLSEDGQIPARYDLTEHASPRYKDRTLQNVLDSDATLILYCDTLRGGTRLTQRYAVDAGKPQLAVAIDDEWSVESLHRWLYQYQPLTLNIAGPRESNFPGVQVLSCEAVLRIFASSH</sequence>
<dbReference type="EMBL" id="CP036261">
    <property type="protein sequence ID" value="QDS89726.1"/>
    <property type="molecule type" value="Genomic_DNA"/>
</dbReference>
<dbReference type="InterPro" id="IPR024755">
    <property type="entry name" value="cpYpsA"/>
</dbReference>
<protein>
    <submittedName>
        <fullName evidence="1">Molybdenum carrier</fullName>
    </submittedName>
</protein>
<dbReference type="Proteomes" id="UP000319557">
    <property type="component" value="Chromosome"/>
</dbReference>
<dbReference type="AlphaFoldDB" id="A0A517M4D6"/>
<reference evidence="1 2" key="1">
    <citation type="submission" date="2019-02" db="EMBL/GenBank/DDBJ databases">
        <title>Deep-cultivation of Planctomycetes and their phenomic and genomic characterization uncovers novel biology.</title>
        <authorList>
            <person name="Wiegand S."/>
            <person name="Jogler M."/>
            <person name="Boedeker C."/>
            <person name="Pinto D."/>
            <person name="Vollmers J."/>
            <person name="Rivas-Marin E."/>
            <person name="Kohn T."/>
            <person name="Peeters S.H."/>
            <person name="Heuer A."/>
            <person name="Rast P."/>
            <person name="Oberbeckmann S."/>
            <person name="Bunk B."/>
            <person name="Jeske O."/>
            <person name="Meyerdierks A."/>
            <person name="Storesund J.E."/>
            <person name="Kallscheuer N."/>
            <person name="Luecker S."/>
            <person name="Lage O.M."/>
            <person name="Pohl T."/>
            <person name="Merkel B.J."/>
            <person name="Hornburger P."/>
            <person name="Mueller R.-W."/>
            <person name="Bruemmer F."/>
            <person name="Labrenz M."/>
            <person name="Spormann A.M."/>
            <person name="Op den Camp H."/>
            <person name="Overmann J."/>
            <person name="Amann R."/>
            <person name="Jetten M.S.M."/>
            <person name="Mascher T."/>
            <person name="Medema M.H."/>
            <person name="Devos D.P."/>
            <person name="Kaster A.-K."/>
            <person name="Ovreas L."/>
            <person name="Rohde M."/>
            <person name="Galperin M.Y."/>
            <person name="Jogler C."/>
        </authorList>
    </citation>
    <scope>NUCLEOTIDE SEQUENCE [LARGE SCALE GENOMIC DNA]</scope>
    <source>
        <strain evidence="1 2">EC9</strain>
    </source>
</reference>
<dbReference type="OrthoDB" id="283616at2"/>
<evidence type="ECO:0000313" key="1">
    <source>
        <dbReference type="EMBL" id="QDS89726.1"/>
    </source>
</evidence>
<keyword evidence="2" id="KW-1185">Reference proteome</keyword>
<dbReference type="SUPFAM" id="SSF102405">
    <property type="entry name" value="MCP/YpsA-like"/>
    <property type="match status" value="1"/>
</dbReference>
<organism evidence="1 2">
    <name type="scientific">Rosistilla ulvae</name>
    <dbReference type="NCBI Taxonomy" id="1930277"/>
    <lineage>
        <taxon>Bacteria</taxon>
        <taxon>Pseudomonadati</taxon>
        <taxon>Planctomycetota</taxon>
        <taxon>Planctomycetia</taxon>
        <taxon>Pirellulales</taxon>
        <taxon>Pirellulaceae</taxon>
        <taxon>Rosistilla</taxon>
    </lineage>
</organism>
<evidence type="ECO:0000313" key="2">
    <source>
        <dbReference type="Proteomes" id="UP000319557"/>
    </source>
</evidence>
<name>A0A517M4D6_9BACT</name>